<keyword evidence="3" id="KW-1185">Reference proteome</keyword>
<dbReference type="EMBL" id="CAKKTJ010000104">
    <property type="protein sequence ID" value="CAH0474386.1"/>
    <property type="molecule type" value="Genomic_DNA"/>
</dbReference>
<dbReference type="EMBL" id="CAKLCB010000124">
    <property type="protein sequence ID" value="CAH0515598.1"/>
    <property type="molecule type" value="Genomic_DNA"/>
</dbReference>
<evidence type="ECO:0000313" key="2">
    <source>
        <dbReference type="EMBL" id="CAH0515598.1"/>
    </source>
</evidence>
<reference evidence="1 3" key="1">
    <citation type="submission" date="2021-11" db="EMBL/GenBank/DDBJ databases">
        <authorList>
            <person name="Islam A."/>
            <person name="Islam S."/>
            <person name="Flora M.S."/>
            <person name="Rahman M."/>
            <person name="Ziaur R.M."/>
            <person name="Epstein J.H."/>
            <person name="Hassan M."/>
            <person name="Klassen M."/>
            <person name="Woodard K."/>
            <person name="Webb A."/>
            <person name="Webby R.J."/>
            <person name="El Zowalaty M.E."/>
        </authorList>
    </citation>
    <scope>NUCLEOTIDE SEQUENCE</scope>
    <source>
        <strain evidence="2">Pbs1</strain>
        <strain evidence="1">Pbs3</strain>
    </source>
</reference>
<name>A0AAU9L2P0_9STRA</name>
<dbReference type="Proteomes" id="UP001158986">
    <property type="component" value="Unassembled WGS sequence"/>
</dbReference>
<gene>
    <name evidence="2" type="ORF">PBS001_LOCUS2303</name>
    <name evidence="1" type="ORF">PBS003_LOCUS1242</name>
</gene>
<dbReference type="Proteomes" id="UP001160483">
    <property type="component" value="Unassembled WGS sequence"/>
</dbReference>
<dbReference type="AlphaFoldDB" id="A0AAU9L2P0"/>
<organism evidence="1 4">
    <name type="scientific">Peronospora belbahrii</name>
    <dbReference type="NCBI Taxonomy" id="622444"/>
    <lineage>
        <taxon>Eukaryota</taxon>
        <taxon>Sar</taxon>
        <taxon>Stramenopiles</taxon>
        <taxon>Oomycota</taxon>
        <taxon>Peronosporomycetes</taxon>
        <taxon>Peronosporales</taxon>
        <taxon>Peronosporaceae</taxon>
        <taxon>Peronospora</taxon>
    </lineage>
</organism>
<evidence type="ECO:0000313" key="1">
    <source>
        <dbReference type="EMBL" id="CAH0474386.1"/>
    </source>
</evidence>
<accession>A0AAU9L2P0</accession>
<comment type="caution">
    <text evidence="1">The sequence shown here is derived from an EMBL/GenBank/DDBJ whole genome shotgun (WGS) entry which is preliminary data.</text>
</comment>
<protein>
    <submittedName>
        <fullName evidence="1">Uncharacterized protein</fullName>
    </submittedName>
</protein>
<evidence type="ECO:0000313" key="3">
    <source>
        <dbReference type="Proteomes" id="UP001158986"/>
    </source>
</evidence>
<proteinExistence type="predicted"/>
<sequence>MDSHGPPPILRLTDSSAIKAFAQQRHSGVCFVREALESTVYKQKASADQSGRKHHDNFQLVTPYCFTSGIQDAAFYILDRNIYSLNAYTLDIRTAMRLQSTLYVGRLRPYWLALLPMD</sequence>
<evidence type="ECO:0000313" key="4">
    <source>
        <dbReference type="Proteomes" id="UP001160483"/>
    </source>
</evidence>